<evidence type="ECO:0000313" key="2">
    <source>
        <dbReference type="EMBL" id="KAK9143423.1"/>
    </source>
</evidence>
<evidence type="ECO:0000313" key="3">
    <source>
        <dbReference type="Proteomes" id="UP001420932"/>
    </source>
</evidence>
<keyword evidence="1" id="KW-0472">Membrane</keyword>
<keyword evidence="3" id="KW-1185">Reference proteome</keyword>
<name>A0AAP0PFQ2_9MAGN</name>
<keyword evidence="1" id="KW-1133">Transmembrane helix</keyword>
<keyword evidence="1" id="KW-0812">Transmembrane</keyword>
<organism evidence="2 3">
    <name type="scientific">Stephania yunnanensis</name>
    <dbReference type="NCBI Taxonomy" id="152371"/>
    <lineage>
        <taxon>Eukaryota</taxon>
        <taxon>Viridiplantae</taxon>
        <taxon>Streptophyta</taxon>
        <taxon>Embryophyta</taxon>
        <taxon>Tracheophyta</taxon>
        <taxon>Spermatophyta</taxon>
        <taxon>Magnoliopsida</taxon>
        <taxon>Ranunculales</taxon>
        <taxon>Menispermaceae</taxon>
        <taxon>Menispermoideae</taxon>
        <taxon>Cissampelideae</taxon>
        <taxon>Stephania</taxon>
    </lineage>
</organism>
<dbReference type="AlphaFoldDB" id="A0AAP0PFQ2"/>
<protein>
    <submittedName>
        <fullName evidence="2">Uncharacterized protein</fullName>
    </submittedName>
</protein>
<sequence length="470" mass="50994">MEIEPMIELGQGMSVGSHGLVESFLFKMSDDRSCGKTSWREVGLRFVRAQSIPPSKIPKSHKFVVSFVSVSVSALNSGLSDRLVSASALALNSRLSVSCSTRPSGLFVSLWSPPPKSPTPNKSLVSVSCSQLSLSGLSVSCSTSHSGLSGLSVSLWSPSPKSPTPNKSIVSVIGSQLSLSGLSISCSVTALRSLSSHRSPLSALTGDRSLIVIAMLLGFRVCVLMVVIVGVVCVLTGTSTVKFTFLTNFYLLRDLKSTLELAVGRVIAGLYIIDLLSFTLELPQSFTLVTLDETYGYHVWTDPRLTDYNTLLENIPGLKEGKPAQVPIYDLKSSSRTGYMFASWSLSWLHVSEAVKVLSAGFMDFETNTNPIDRSIAYLLFHGPSDLCTRPANDALSLESRTIAFIRGKIDQAPVQKIQRNGKTVTIFTVGTGECLIRDFKEKKRRYVDPDASISQWIDIAVKHLGRKSV</sequence>
<feature type="transmembrane region" description="Helical" evidence="1">
    <location>
        <begin position="211"/>
        <end position="237"/>
    </location>
</feature>
<reference evidence="2 3" key="1">
    <citation type="submission" date="2024-01" db="EMBL/GenBank/DDBJ databases">
        <title>Genome assemblies of Stephania.</title>
        <authorList>
            <person name="Yang L."/>
        </authorList>
    </citation>
    <scope>NUCLEOTIDE SEQUENCE [LARGE SCALE GENOMIC DNA]</scope>
    <source>
        <strain evidence="2">YNDBR</strain>
        <tissue evidence="2">Leaf</tissue>
    </source>
</reference>
<dbReference type="EMBL" id="JBBNAF010000005">
    <property type="protein sequence ID" value="KAK9143423.1"/>
    <property type="molecule type" value="Genomic_DNA"/>
</dbReference>
<comment type="caution">
    <text evidence="2">The sequence shown here is derived from an EMBL/GenBank/DDBJ whole genome shotgun (WGS) entry which is preliminary data.</text>
</comment>
<proteinExistence type="predicted"/>
<evidence type="ECO:0000256" key="1">
    <source>
        <dbReference type="SAM" id="Phobius"/>
    </source>
</evidence>
<gene>
    <name evidence="2" type="ORF">Syun_012823</name>
</gene>
<dbReference type="Proteomes" id="UP001420932">
    <property type="component" value="Unassembled WGS sequence"/>
</dbReference>
<accession>A0AAP0PFQ2</accession>